<dbReference type="SUPFAM" id="SSF50630">
    <property type="entry name" value="Acid proteases"/>
    <property type="match status" value="1"/>
</dbReference>
<sequence length="459" mass="51890">PNATPELLLEIMEKNPQLMPGLESGNPKLAEALKTKSVSEVRMVLLQMHMEAASRQFQEQEELSALEANPFDTAAQAKIEERIRLSNVQKNMEIAIEEMPEAFARVYMLYIPCEVNGIPVKAFVDSGAQSTIMSSSCAERCGIMRLVDKRFAGQAVGVGTAKIIGRVHMAPLKIGNYFYNCSFTILDQQNVDFLFGLDMLKRHQCCIDLHKNVLRLHDATGGHEVEFLPEHEIPMSERSDPAIPASPLEREKELSSKRRKMRDEFLQKEKDAELRRKEQKDGAKLQSEMKRLREKMMMQRQEMAESMARDAQRRRDAGDWKEGDVGSKSQRTVSFKWDSKQFSHSDDTISRALREYGAIDSLKVKGSSAKVLFASKSAAAQAVRVEGHKDCWRSVSLKGHIVDFEDDATGPASETKHSTNYLPDGPIDLEEHLAFERLVLQKLRDRIRSHEARESVGVS</sequence>
<proteinExistence type="inferred from homology"/>
<dbReference type="PANTHER" id="PTHR12917">
    <property type="entry name" value="ASPARTYL PROTEASE DDI-RELATED"/>
    <property type="match status" value="1"/>
</dbReference>
<feature type="compositionally biased region" description="Basic and acidic residues" evidence="5">
    <location>
        <begin position="307"/>
        <end position="325"/>
    </location>
</feature>
<dbReference type="GO" id="GO:0004190">
    <property type="term" value="F:aspartic-type endopeptidase activity"/>
    <property type="evidence" value="ECO:0007669"/>
    <property type="project" value="UniProtKB-KW"/>
</dbReference>
<gene>
    <name evidence="7" type="ORF">N0F65_010875</name>
</gene>
<dbReference type="PANTHER" id="PTHR12917:SF1">
    <property type="entry name" value="AT13091P"/>
    <property type="match status" value="1"/>
</dbReference>
<dbReference type="InterPro" id="IPR021109">
    <property type="entry name" value="Peptidase_aspartic_dom_sf"/>
</dbReference>
<protein>
    <recommendedName>
        <fullName evidence="6">Aspartic peptidase DDI1-type domain-containing protein</fullName>
    </recommendedName>
</protein>
<keyword evidence="4" id="KW-0378">Hydrolase</keyword>
<feature type="region of interest" description="Disordered" evidence="5">
    <location>
        <begin position="236"/>
        <end position="286"/>
    </location>
</feature>
<evidence type="ECO:0000256" key="4">
    <source>
        <dbReference type="ARBA" id="ARBA00022801"/>
    </source>
</evidence>
<reference evidence="7" key="2">
    <citation type="journal article" date="2023" name="Microbiol Resour">
        <title>Decontamination and Annotation of the Draft Genome Sequence of the Oomycete Lagenidium giganteum ARSEF 373.</title>
        <authorList>
            <person name="Morgan W.R."/>
            <person name="Tartar A."/>
        </authorList>
    </citation>
    <scope>NUCLEOTIDE SEQUENCE</scope>
    <source>
        <strain evidence="7">ARSEF 373</strain>
    </source>
</reference>
<dbReference type="CDD" id="cd05479">
    <property type="entry name" value="RP_DDI"/>
    <property type="match status" value="1"/>
</dbReference>
<keyword evidence="8" id="KW-1185">Reference proteome</keyword>
<comment type="caution">
    <text evidence="7">The sequence shown here is derived from an EMBL/GenBank/DDBJ whole genome shotgun (WGS) entry which is preliminary data.</text>
</comment>
<evidence type="ECO:0000256" key="3">
    <source>
        <dbReference type="ARBA" id="ARBA00022750"/>
    </source>
</evidence>
<dbReference type="GO" id="GO:0006508">
    <property type="term" value="P:proteolysis"/>
    <property type="evidence" value="ECO:0007669"/>
    <property type="project" value="UniProtKB-KW"/>
</dbReference>
<feature type="region of interest" description="Disordered" evidence="5">
    <location>
        <begin position="304"/>
        <end position="327"/>
    </location>
</feature>
<evidence type="ECO:0000256" key="5">
    <source>
        <dbReference type="SAM" id="MobiDB-lite"/>
    </source>
</evidence>
<feature type="compositionally biased region" description="Basic and acidic residues" evidence="5">
    <location>
        <begin position="248"/>
        <end position="286"/>
    </location>
</feature>
<feature type="non-terminal residue" evidence="7">
    <location>
        <position position="1"/>
    </location>
</feature>
<dbReference type="Gene3D" id="2.40.70.10">
    <property type="entry name" value="Acid Proteases"/>
    <property type="match status" value="1"/>
</dbReference>
<name>A0AAV2YKC5_9STRA</name>
<reference evidence="7" key="1">
    <citation type="submission" date="2022-11" db="EMBL/GenBank/DDBJ databases">
        <authorList>
            <person name="Morgan W.R."/>
            <person name="Tartar A."/>
        </authorList>
    </citation>
    <scope>NUCLEOTIDE SEQUENCE</scope>
    <source>
        <strain evidence="7">ARSEF 373</strain>
    </source>
</reference>
<dbReference type="EMBL" id="DAKRPA010000258">
    <property type="protein sequence ID" value="DAZ94278.1"/>
    <property type="molecule type" value="Genomic_DNA"/>
</dbReference>
<evidence type="ECO:0000256" key="2">
    <source>
        <dbReference type="ARBA" id="ARBA00022670"/>
    </source>
</evidence>
<dbReference type="InterPro" id="IPR019103">
    <property type="entry name" value="Peptidase_aspartic_DDI1-type"/>
</dbReference>
<feature type="domain" description="Aspartic peptidase DDI1-type" evidence="6">
    <location>
        <begin position="100"/>
        <end position="208"/>
    </location>
</feature>
<dbReference type="Proteomes" id="UP001146120">
    <property type="component" value="Unassembled WGS sequence"/>
</dbReference>
<evidence type="ECO:0000256" key="1">
    <source>
        <dbReference type="ARBA" id="ARBA00009136"/>
    </source>
</evidence>
<comment type="similarity">
    <text evidence="1">Belongs to the DDI1 family.</text>
</comment>
<accession>A0AAV2YKC5</accession>
<organism evidence="7 8">
    <name type="scientific">Lagenidium giganteum</name>
    <dbReference type="NCBI Taxonomy" id="4803"/>
    <lineage>
        <taxon>Eukaryota</taxon>
        <taxon>Sar</taxon>
        <taxon>Stramenopiles</taxon>
        <taxon>Oomycota</taxon>
        <taxon>Peronosporomycetes</taxon>
        <taxon>Pythiales</taxon>
        <taxon>Pythiaceae</taxon>
    </lineage>
</organism>
<evidence type="ECO:0000313" key="8">
    <source>
        <dbReference type="Proteomes" id="UP001146120"/>
    </source>
</evidence>
<dbReference type="AlphaFoldDB" id="A0AAV2YKC5"/>
<evidence type="ECO:0000313" key="7">
    <source>
        <dbReference type="EMBL" id="DAZ94278.1"/>
    </source>
</evidence>
<keyword evidence="3" id="KW-0064">Aspartyl protease</keyword>
<dbReference type="FunFam" id="2.40.70.10:FF:000005">
    <property type="entry name" value="DNA damage inducible 1 homolog 2"/>
    <property type="match status" value="1"/>
</dbReference>
<evidence type="ECO:0000259" key="6">
    <source>
        <dbReference type="Pfam" id="PF09668"/>
    </source>
</evidence>
<dbReference type="Gene3D" id="3.30.70.330">
    <property type="match status" value="1"/>
</dbReference>
<dbReference type="InterPro" id="IPR012677">
    <property type="entry name" value="Nucleotide-bd_a/b_plait_sf"/>
</dbReference>
<keyword evidence="2" id="KW-0645">Protease</keyword>
<dbReference type="Pfam" id="PF09668">
    <property type="entry name" value="Asp_protease"/>
    <property type="match status" value="1"/>
</dbReference>